<accession>A0A1G6XHP8</accession>
<dbReference type="InterPro" id="IPR036177">
    <property type="entry name" value="Peptidase_M55_sf"/>
</dbReference>
<dbReference type="STRING" id="426756.SAMN04488126_10138"/>
<organism evidence="3 4">
    <name type="scientific">Bhargavaea beijingensis</name>
    <dbReference type="NCBI Taxonomy" id="426756"/>
    <lineage>
        <taxon>Bacteria</taxon>
        <taxon>Bacillati</taxon>
        <taxon>Bacillota</taxon>
        <taxon>Bacilli</taxon>
        <taxon>Bacillales</taxon>
        <taxon>Caryophanaceae</taxon>
        <taxon>Bhargavaea</taxon>
    </lineage>
</organism>
<dbReference type="AlphaFoldDB" id="A0A1G6XHP8"/>
<dbReference type="GO" id="GO:0046872">
    <property type="term" value="F:metal ion binding"/>
    <property type="evidence" value="ECO:0007669"/>
    <property type="project" value="UniProtKB-KW"/>
</dbReference>
<dbReference type="CDD" id="cd08663">
    <property type="entry name" value="DAP_dppA_1"/>
    <property type="match status" value="1"/>
</dbReference>
<dbReference type="EMBL" id="FNAR01000001">
    <property type="protein sequence ID" value="SDD76845.1"/>
    <property type="molecule type" value="Genomic_DNA"/>
</dbReference>
<evidence type="ECO:0000256" key="1">
    <source>
        <dbReference type="PIRSR" id="PIRSR015853-1"/>
    </source>
</evidence>
<keyword evidence="2" id="KW-0479">Metal-binding</keyword>
<name>A0A1G6XHP8_9BACL</name>
<feature type="active site" description="Nucleophile" evidence="1">
    <location>
        <position position="155"/>
    </location>
</feature>
<feature type="binding site" evidence="2">
    <location>
        <position position="50"/>
    </location>
    <ligand>
        <name>Zn(2+)</name>
        <dbReference type="ChEBI" id="CHEBI:29105"/>
        <label>1</label>
    </ligand>
</feature>
<evidence type="ECO:0000256" key="2">
    <source>
        <dbReference type="PIRSR" id="PIRSR015853-2"/>
    </source>
</evidence>
<dbReference type="PIRSF" id="PIRSF015853">
    <property type="entry name" value="Pep_DppA"/>
    <property type="match status" value="1"/>
</dbReference>
<gene>
    <name evidence="3" type="ORF">SAMN04488126_10138</name>
</gene>
<protein>
    <submittedName>
        <fullName evidence="3">D-amino peptidase</fullName>
    </submittedName>
</protein>
<feature type="binding site" evidence="2">
    <location>
        <position position="173"/>
    </location>
    <ligand>
        <name>Zn(2+)</name>
        <dbReference type="ChEBI" id="CHEBI:29105"/>
        <label>2</label>
    </ligand>
</feature>
<keyword evidence="2" id="KW-0862">Zinc</keyword>
<dbReference type="InterPro" id="IPR007035">
    <property type="entry name" value="Peptidase_M55"/>
</dbReference>
<evidence type="ECO:0000313" key="3">
    <source>
        <dbReference type="EMBL" id="SDD76845.1"/>
    </source>
</evidence>
<reference evidence="3 4" key="1">
    <citation type="submission" date="2016-10" db="EMBL/GenBank/DDBJ databases">
        <authorList>
            <person name="de Groot N.N."/>
        </authorList>
    </citation>
    <scope>NUCLEOTIDE SEQUENCE [LARGE SCALE GENOMIC DNA]</scope>
    <source>
        <strain evidence="3 4">CGMCC 1.6762</strain>
    </source>
</reference>
<sequence>MRLPFFSLQREIALSVTPHSAKVDLYFENENSSEKKEGEPMNIYLSVDMEGITGIPDYTFVDSTQHNYEIGRSLMTGDANAVIKGALAGGAEHVLVNDSHSKMNNLLPEKLHPEAELINGGVKLYSMVEGLDSTYDGVIFTGYHSRAGQPGVMSHSMIHAVRNMWINEQEIGEIGFNAYIAGYHGVPVIMVAGDDGACREAEELIPGVVTAAVKTSLTRSAVRSLSPQKAQELLKEKAAEAIANRDNVKPLTPPDNPVLRIEFTNYGQAEWAAFMPGCEIEPGSTVVRFEAKDILEAYSAMLVMIELALQTTYR</sequence>
<dbReference type="SUPFAM" id="SSF63992">
    <property type="entry name" value="Dipeptide transport protein"/>
    <property type="match status" value="1"/>
</dbReference>
<feature type="binding site" evidence="2">
    <location>
        <position position="144"/>
    </location>
    <ligand>
        <name>Zn(2+)</name>
        <dbReference type="ChEBI" id="CHEBI:29105"/>
        <label>2</label>
    </ligand>
</feature>
<proteinExistence type="predicted"/>
<dbReference type="InterPro" id="IPR027476">
    <property type="entry name" value="DppA_N"/>
</dbReference>
<feature type="binding site" evidence="2">
    <location>
        <position position="100"/>
    </location>
    <ligand>
        <name>Zn(2+)</name>
        <dbReference type="ChEBI" id="CHEBI:29105"/>
        <label>2</label>
    </ligand>
</feature>
<dbReference type="Proteomes" id="UP000198823">
    <property type="component" value="Unassembled WGS sequence"/>
</dbReference>
<feature type="binding site" evidence="2">
    <location>
        <position position="48"/>
    </location>
    <ligand>
        <name>Zn(2+)</name>
        <dbReference type="ChEBI" id="CHEBI:29105"/>
        <label>2</label>
    </ligand>
</feature>
<dbReference type="Pfam" id="PF04951">
    <property type="entry name" value="Peptidase_M55"/>
    <property type="match status" value="1"/>
</dbReference>
<dbReference type="Gene3D" id="3.40.50.10780">
    <property type="entry name" value="Dipeptide transport protein"/>
    <property type="match status" value="1"/>
</dbReference>
<evidence type="ECO:0000313" key="4">
    <source>
        <dbReference type="Proteomes" id="UP000198823"/>
    </source>
</evidence>
<dbReference type="Gene3D" id="3.30.1360.130">
    <property type="entry name" value="Dipeptide transport protein"/>
    <property type="match status" value="1"/>
</dbReference>
<feature type="binding site" evidence="2">
    <location>
        <position position="48"/>
    </location>
    <ligand>
        <name>Zn(2+)</name>
        <dbReference type="ChEBI" id="CHEBI:29105"/>
        <label>1</label>
    </ligand>
</feature>